<dbReference type="SUPFAM" id="SSF52833">
    <property type="entry name" value="Thioredoxin-like"/>
    <property type="match status" value="1"/>
</dbReference>
<dbReference type="PANTHER" id="PTHR45809">
    <property type="entry name" value="VIRAL IAP-ASSOCIATED FACTOR HOMOLOG"/>
    <property type="match status" value="1"/>
</dbReference>
<dbReference type="Proteomes" id="UP000094801">
    <property type="component" value="Unassembled WGS sequence"/>
</dbReference>
<proteinExistence type="inferred from homology"/>
<dbReference type="GO" id="GO:0006457">
    <property type="term" value="P:protein folding"/>
    <property type="evidence" value="ECO:0007669"/>
    <property type="project" value="TreeGrafter"/>
</dbReference>
<dbReference type="CDD" id="cd02988">
    <property type="entry name" value="Phd_like_VIAF"/>
    <property type="match status" value="1"/>
</dbReference>
<sequence>MNGMDPKIQVQVNPDEDTEWNDILRSHGIIPEKEKDPTEELEEALGDAIERQHANRLEDKDLDELDALEDEEDEDFLNVYKMKRMAEMQQLRTKSKFGSVYPINKPEYKSEVTDASNESFVFLHMSLQSSLQSRLLSSLMVDLARKFPEIKFVEIAGNRAVENYPESNCPTIVIYHNGDVVRQYITLTMLSGNQTTLTDLEKVLVDIDAVKHTDNRLVMNQQDDDLEEAHRLRFQKKAVRSNLYDNGDDDDDDFFD</sequence>
<organism evidence="3 4">
    <name type="scientific">[Candida] arabinofermentans NRRL YB-2248</name>
    <dbReference type="NCBI Taxonomy" id="983967"/>
    <lineage>
        <taxon>Eukaryota</taxon>
        <taxon>Fungi</taxon>
        <taxon>Dikarya</taxon>
        <taxon>Ascomycota</taxon>
        <taxon>Saccharomycotina</taxon>
        <taxon>Pichiomycetes</taxon>
        <taxon>Pichiales</taxon>
        <taxon>Pichiaceae</taxon>
        <taxon>Ogataea</taxon>
        <taxon>Ogataea/Candida clade</taxon>
    </lineage>
</organism>
<comment type="similarity">
    <text evidence="1">Belongs to the phosducin family.</text>
</comment>
<dbReference type="EMBL" id="KV453847">
    <property type="protein sequence ID" value="ODV87685.1"/>
    <property type="molecule type" value="Genomic_DNA"/>
</dbReference>
<name>A0A1E4T7G9_9ASCO</name>
<dbReference type="Gene3D" id="3.40.30.10">
    <property type="entry name" value="Glutaredoxin"/>
    <property type="match status" value="1"/>
</dbReference>
<evidence type="ECO:0000259" key="2">
    <source>
        <dbReference type="Pfam" id="PF02114"/>
    </source>
</evidence>
<keyword evidence="4" id="KW-1185">Reference proteome</keyword>
<dbReference type="InterPro" id="IPR024253">
    <property type="entry name" value="Phosducin_thioredoxin-like_dom"/>
</dbReference>
<accession>A0A1E4T7G9</accession>
<dbReference type="InterPro" id="IPR036249">
    <property type="entry name" value="Thioredoxin-like_sf"/>
</dbReference>
<dbReference type="AlphaFoldDB" id="A0A1E4T7G9"/>
<evidence type="ECO:0000313" key="4">
    <source>
        <dbReference type="Proteomes" id="UP000094801"/>
    </source>
</evidence>
<dbReference type="PANTHER" id="PTHR45809:SF3">
    <property type="entry name" value="VIRAL IAP-ASSOCIATED FACTOR HOMOLOG"/>
    <property type="match status" value="1"/>
</dbReference>
<dbReference type="OrthoDB" id="45518at2759"/>
<evidence type="ECO:0000313" key="3">
    <source>
        <dbReference type="EMBL" id="ODV87685.1"/>
    </source>
</evidence>
<evidence type="ECO:0000256" key="1">
    <source>
        <dbReference type="ARBA" id="ARBA00009686"/>
    </source>
</evidence>
<dbReference type="Pfam" id="PF02114">
    <property type="entry name" value="Phosducin"/>
    <property type="match status" value="1"/>
</dbReference>
<dbReference type="InterPro" id="IPR051498">
    <property type="entry name" value="Phosducin-like_chap/apop_reg"/>
</dbReference>
<reference evidence="4" key="1">
    <citation type="submission" date="2016-04" db="EMBL/GenBank/DDBJ databases">
        <title>Comparative genomics of biotechnologically important yeasts.</title>
        <authorList>
            <consortium name="DOE Joint Genome Institute"/>
            <person name="Riley R."/>
            <person name="Haridas S."/>
            <person name="Wolfe K.H."/>
            <person name="Lopes M.R."/>
            <person name="Hittinger C.T."/>
            <person name="Goker M."/>
            <person name="Salamov A."/>
            <person name="Wisecaver J."/>
            <person name="Long T.M."/>
            <person name="Aerts A.L."/>
            <person name="Barry K."/>
            <person name="Choi C."/>
            <person name="Clum A."/>
            <person name="Coughlan A.Y."/>
            <person name="Deshpande S."/>
            <person name="Douglass A.P."/>
            <person name="Hanson S.J."/>
            <person name="Klenk H.-P."/>
            <person name="Labutti K."/>
            <person name="Lapidus A."/>
            <person name="Lindquist E."/>
            <person name="Lipzen A."/>
            <person name="Meier-Kolthoff J.P."/>
            <person name="Ohm R.A."/>
            <person name="Otillar R.P."/>
            <person name="Pangilinan J."/>
            <person name="Peng Y."/>
            <person name="Rokas A."/>
            <person name="Rosa C.A."/>
            <person name="Scheuner C."/>
            <person name="Sibirny A.A."/>
            <person name="Slot J.C."/>
            <person name="Stielow J.B."/>
            <person name="Sun H."/>
            <person name="Kurtzman C.P."/>
            <person name="Blackwell M."/>
            <person name="Grigoriev I.V."/>
            <person name="Jeffries T.W."/>
        </authorList>
    </citation>
    <scope>NUCLEOTIDE SEQUENCE [LARGE SCALE GENOMIC DNA]</scope>
    <source>
        <strain evidence="4">NRRL YB-2248</strain>
    </source>
</reference>
<feature type="domain" description="Phosducin" evidence="2">
    <location>
        <begin position="63"/>
        <end position="207"/>
    </location>
</feature>
<protein>
    <recommendedName>
        <fullName evidence="2">Phosducin domain-containing protein</fullName>
    </recommendedName>
</protein>
<dbReference type="GO" id="GO:0005737">
    <property type="term" value="C:cytoplasm"/>
    <property type="evidence" value="ECO:0007669"/>
    <property type="project" value="TreeGrafter"/>
</dbReference>
<dbReference type="STRING" id="983967.A0A1E4T7G9"/>
<gene>
    <name evidence="3" type="ORF">CANARDRAFT_25921</name>
</gene>